<dbReference type="AlphaFoldDB" id="A0A0D2L3N3"/>
<proteinExistence type="predicted"/>
<evidence type="ECO:0000313" key="2">
    <source>
        <dbReference type="EMBL" id="KJA21397.1"/>
    </source>
</evidence>
<feature type="region of interest" description="Disordered" evidence="1">
    <location>
        <begin position="1"/>
        <end position="25"/>
    </location>
</feature>
<gene>
    <name evidence="2" type="ORF">HYPSUDRAFT_730567</name>
</gene>
<protein>
    <submittedName>
        <fullName evidence="2">Uncharacterized protein</fullName>
    </submittedName>
</protein>
<reference evidence="3" key="1">
    <citation type="submission" date="2014-04" db="EMBL/GenBank/DDBJ databases">
        <title>Evolutionary Origins and Diversification of the Mycorrhizal Mutualists.</title>
        <authorList>
            <consortium name="DOE Joint Genome Institute"/>
            <consortium name="Mycorrhizal Genomics Consortium"/>
            <person name="Kohler A."/>
            <person name="Kuo A."/>
            <person name="Nagy L.G."/>
            <person name="Floudas D."/>
            <person name="Copeland A."/>
            <person name="Barry K.W."/>
            <person name="Cichocki N."/>
            <person name="Veneault-Fourrey C."/>
            <person name="LaButti K."/>
            <person name="Lindquist E.A."/>
            <person name="Lipzen A."/>
            <person name="Lundell T."/>
            <person name="Morin E."/>
            <person name="Murat C."/>
            <person name="Riley R."/>
            <person name="Ohm R."/>
            <person name="Sun H."/>
            <person name="Tunlid A."/>
            <person name="Henrissat B."/>
            <person name="Grigoriev I.V."/>
            <person name="Hibbett D.S."/>
            <person name="Martin F."/>
        </authorList>
    </citation>
    <scope>NUCLEOTIDE SEQUENCE [LARGE SCALE GENOMIC DNA]</scope>
    <source>
        <strain evidence="3">FD-334 SS-4</strain>
    </source>
</reference>
<evidence type="ECO:0000313" key="3">
    <source>
        <dbReference type="Proteomes" id="UP000054270"/>
    </source>
</evidence>
<dbReference type="Proteomes" id="UP000054270">
    <property type="component" value="Unassembled WGS sequence"/>
</dbReference>
<dbReference type="EMBL" id="KN817558">
    <property type="protein sequence ID" value="KJA21397.1"/>
    <property type="molecule type" value="Genomic_DNA"/>
</dbReference>
<accession>A0A0D2L3N3</accession>
<sequence length="95" mass="10931">MVGSPQIAGHRPRTRYLRQSPQGSIPPDHKVLAAFLGTMRMFRVHLPVHRGLHTNNDRYEISQICSDTSIYLADPKFKREVRDSCGPRSQRNYVI</sequence>
<evidence type="ECO:0000256" key="1">
    <source>
        <dbReference type="SAM" id="MobiDB-lite"/>
    </source>
</evidence>
<keyword evidence="3" id="KW-1185">Reference proteome</keyword>
<organism evidence="2 3">
    <name type="scientific">Hypholoma sublateritium (strain FD-334 SS-4)</name>
    <dbReference type="NCBI Taxonomy" id="945553"/>
    <lineage>
        <taxon>Eukaryota</taxon>
        <taxon>Fungi</taxon>
        <taxon>Dikarya</taxon>
        <taxon>Basidiomycota</taxon>
        <taxon>Agaricomycotina</taxon>
        <taxon>Agaricomycetes</taxon>
        <taxon>Agaricomycetidae</taxon>
        <taxon>Agaricales</taxon>
        <taxon>Agaricineae</taxon>
        <taxon>Strophariaceae</taxon>
        <taxon>Hypholoma</taxon>
    </lineage>
</organism>
<name>A0A0D2L3N3_HYPSF</name>